<dbReference type="CDD" id="cd11586">
    <property type="entry name" value="VbhA_like"/>
    <property type="match status" value="1"/>
</dbReference>
<protein>
    <recommendedName>
        <fullName evidence="3">Antitoxin VbhA domain-containing protein</fullName>
    </recommendedName>
</protein>
<keyword evidence="2" id="KW-1185">Reference proteome</keyword>
<dbReference type="Gene3D" id="1.10.8.1050">
    <property type="entry name" value="Antitoxin VbhA-like"/>
    <property type="match status" value="1"/>
</dbReference>
<evidence type="ECO:0008006" key="3">
    <source>
        <dbReference type="Google" id="ProtNLM"/>
    </source>
</evidence>
<gene>
    <name evidence="1" type="ORF">PSm6_45300</name>
</gene>
<dbReference type="InterPro" id="IPR033788">
    <property type="entry name" value="VbhA-like"/>
</dbReference>
<accession>A0ABN6BWC3</accession>
<dbReference type="EMBL" id="AP023081">
    <property type="protein sequence ID" value="BCD88123.1"/>
    <property type="molecule type" value="Genomic_DNA"/>
</dbReference>
<name>A0ABN6BWC3_9PSED</name>
<dbReference type="InterPro" id="IPR043038">
    <property type="entry name" value="VbhA_sf"/>
</dbReference>
<reference evidence="1" key="1">
    <citation type="submission" date="2020-05" db="EMBL/GenBank/DDBJ databases">
        <title>Complete genome sequence of Pseudomonas sp. Sm006.</title>
        <authorList>
            <person name="Takeuchi K."/>
            <person name="Someya N."/>
        </authorList>
    </citation>
    <scope>NUCLEOTIDE SEQUENCE</scope>
    <source>
        <strain evidence="1">Sm006</strain>
    </source>
</reference>
<evidence type="ECO:0000313" key="2">
    <source>
        <dbReference type="Proteomes" id="UP001064896"/>
    </source>
</evidence>
<evidence type="ECO:0000313" key="1">
    <source>
        <dbReference type="EMBL" id="BCD88123.1"/>
    </source>
</evidence>
<sequence length="65" mass="7252">MISSAERERRLAATRYARATTALEGAPQSPIVMVQMERFLAGELSIEQVIENVRKSYGLPLDKSD</sequence>
<dbReference type="Proteomes" id="UP001064896">
    <property type="component" value="Chromosome"/>
</dbReference>
<proteinExistence type="predicted"/>
<organism evidence="1 2">
    <name type="scientific">Pseudomonas solani</name>
    <dbReference type="NCBI Taxonomy" id="2731552"/>
    <lineage>
        <taxon>Bacteria</taxon>
        <taxon>Pseudomonadati</taxon>
        <taxon>Pseudomonadota</taxon>
        <taxon>Gammaproteobacteria</taxon>
        <taxon>Pseudomonadales</taxon>
        <taxon>Pseudomonadaceae</taxon>
        <taxon>Pseudomonas</taxon>
    </lineage>
</organism>